<dbReference type="KEGG" id="cpae:CPAST_c00630"/>
<dbReference type="EMBL" id="JPGY02000001">
    <property type="protein sequence ID" value="KRU13816.1"/>
    <property type="molecule type" value="Genomic_DNA"/>
</dbReference>
<proteinExistence type="predicted"/>
<reference evidence="2 5" key="1">
    <citation type="journal article" date="2015" name="Genome Announc.">
        <title>Complete Genome Sequence of the Nitrogen-Fixing and Solvent-Producing Clostridium pasteurianum DSM 525.</title>
        <authorList>
            <person name="Poehlein A."/>
            <person name="Grosse-Honebrink A."/>
            <person name="Zhang Y."/>
            <person name="Minton N.P."/>
            <person name="Daniel R."/>
        </authorList>
    </citation>
    <scope>NUCLEOTIDE SEQUENCE [LARGE SCALE GENOMIC DNA]</scope>
    <source>
        <strain evidence="2">DSM 525</strain>
        <strain evidence="5">DSM 525 / ATCC 6013</strain>
    </source>
</reference>
<dbReference type="Proteomes" id="UP000030905">
    <property type="component" value="Chromosome"/>
</dbReference>
<dbReference type="GeneID" id="93076260"/>
<organism evidence="2 5">
    <name type="scientific">Clostridium pasteurianum DSM 525 = ATCC 6013</name>
    <dbReference type="NCBI Taxonomy" id="1262449"/>
    <lineage>
        <taxon>Bacteria</taxon>
        <taxon>Bacillati</taxon>
        <taxon>Bacillota</taxon>
        <taxon>Clostridia</taxon>
        <taxon>Eubacteriales</taxon>
        <taxon>Clostridiaceae</taxon>
        <taxon>Clostridium</taxon>
    </lineage>
</organism>
<evidence type="ECO:0000313" key="5">
    <source>
        <dbReference type="Proteomes" id="UP000030905"/>
    </source>
</evidence>
<name>A0A0H3J2P7_CLOPA</name>
<dbReference type="eggNOG" id="ENOG502ZRMP">
    <property type="taxonomic scope" value="Bacteria"/>
</dbReference>
<dbReference type="Proteomes" id="UP000028042">
    <property type="component" value="Unassembled WGS sequence"/>
</dbReference>
<evidence type="ECO:0000313" key="4">
    <source>
        <dbReference type="Proteomes" id="UP000028042"/>
    </source>
</evidence>
<feature type="region of interest" description="Disordered" evidence="1">
    <location>
        <begin position="25"/>
        <end position="56"/>
    </location>
</feature>
<reference evidence="3 4" key="3">
    <citation type="journal article" name="Genome Announc.">
        <title>Improved Draft Genome Sequence of Clostridium pasteurianum Strain ATCC 6013 (DSM 525) Using a Hybrid Next-Generation Sequencing Approach.</title>
        <authorList>
            <person name="Pyne M.E."/>
            <person name="Utturkar S."/>
            <person name="Brown S.D."/>
            <person name="Moo-Young M."/>
            <person name="Chung D.A."/>
            <person name="Chou C.P."/>
        </authorList>
    </citation>
    <scope>NUCLEOTIDE SEQUENCE [LARGE SCALE GENOMIC DNA]</scope>
    <source>
        <strain evidence="3 4">ATCC 6013</strain>
    </source>
</reference>
<dbReference type="PATRIC" id="fig|1262449.3.peg.4039"/>
<dbReference type="KEGG" id="cpat:CLPA_c00630"/>
<evidence type="ECO:0000313" key="2">
    <source>
        <dbReference type="EMBL" id="AJA50171.1"/>
    </source>
</evidence>
<accession>A0A0H3J2P7</accession>
<dbReference type="RefSeq" id="WP_003448249.1">
    <property type="nucleotide sequence ID" value="NZ_ANZB01000024.1"/>
</dbReference>
<gene>
    <name evidence="2" type="ORF">CLPA_c00630</name>
    <name evidence="3" type="ORF">CP6013_03068</name>
</gene>
<dbReference type="EMBL" id="CP009268">
    <property type="protein sequence ID" value="AJA50171.1"/>
    <property type="molecule type" value="Genomic_DNA"/>
</dbReference>
<protein>
    <submittedName>
        <fullName evidence="2">Uncharacterized protein</fullName>
    </submittedName>
</protein>
<feature type="compositionally biased region" description="Basic residues" evidence="1">
    <location>
        <begin position="45"/>
        <end position="56"/>
    </location>
</feature>
<evidence type="ECO:0000313" key="3">
    <source>
        <dbReference type="EMBL" id="KRU13816.1"/>
    </source>
</evidence>
<dbReference type="AlphaFoldDB" id="A0A0H3J2P7"/>
<keyword evidence="5" id="KW-1185">Reference proteome</keyword>
<evidence type="ECO:0000256" key="1">
    <source>
        <dbReference type="SAM" id="MobiDB-lite"/>
    </source>
</evidence>
<sequence>MDNNKNLNKTKPKSNPELRKIFFKNGGSIGIENGEKIGTDSNSKKYTKRSKLSHNN</sequence>
<reference evidence="3" key="2">
    <citation type="submission" date="2015-10" db="EMBL/GenBank/DDBJ databases">
        <title>Improved Draft Genome Sequence of Clostridium pasteurianum Strain ATCC 6013 (DSM 525) Using a Hybrid Next-Generation Sequencing Approach.</title>
        <authorList>
            <person name="Pyne M.E."/>
            <person name="Utturkar S.M."/>
            <person name="Brown S.D."/>
            <person name="Moo-Young M."/>
            <person name="Chung D.A."/>
            <person name="Chou P.C."/>
        </authorList>
    </citation>
    <scope>NUCLEOTIDE SEQUENCE</scope>
    <source>
        <strain evidence="3">ATCC 6013</strain>
    </source>
</reference>